<comment type="caution">
    <text evidence="2">The sequence shown here is derived from an EMBL/GenBank/DDBJ whole genome shotgun (WGS) entry which is preliminary data.</text>
</comment>
<reference evidence="2 3" key="1">
    <citation type="submission" date="2024-09" db="EMBL/GenBank/DDBJ databases">
        <authorList>
            <person name="Sun Q."/>
            <person name="Mori K."/>
        </authorList>
    </citation>
    <scope>NUCLEOTIDE SEQUENCE [LARGE SCALE GENOMIC DNA]</scope>
    <source>
        <strain evidence="2 3">JCM 12763</strain>
    </source>
</reference>
<protein>
    <submittedName>
        <fullName evidence="2">Uncharacterized protein</fullName>
    </submittedName>
</protein>
<evidence type="ECO:0000256" key="1">
    <source>
        <dbReference type="SAM" id="MobiDB-lite"/>
    </source>
</evidence>
<feature type="compositionally biased region" description="Basic and acidic residues" evidence="1">
    <location>
        <begin position="46"/>
        <end position="58"/>
    </location>
</feature>
<feature type="compositionally biased region" description="Basic and acidic residues" evidence="1">
    <location>
        <begin position="1"/>
        <end position="16"/>
    </location>
</feature>
<dbReference type="Proteomes" id="UP001589613">
    <property type="component" value="Unassembled WGS sequence"/>
</dbReference>
<accession>A0ABV5V6K5</accession>
<keyword evidence="3" id="KW-1185">Reference proteome</keyword>
<feature type="compositionally biased region" description="Acidic residues" evidence="1">
    <location>
        <begin position="25"/>
        <end position="45"/>
    </location>
</feature>
<dbReference type="EMBL" id="JBHMAX010000035">
    <property type="protein sequence ID" value="MFB9733397.1"/>
    <property type="molecule type" value="Genomic_DNA"/>
</dbReference>
<evidence type="ECO:0000313" key="3">
    <source>
        <dbReference type="Proteomes" id="UP001589613"/>
    </source>
</evidence>
<evidence type="ECO:0000313" key="2">
    <source>
        <dbReference type="EMBL" id="MFB9733397.1"/>
    </source>
</evidence>
<organism evidence="2 3">
    <name type="scientific">Ornithinimicrobium kibberense</name>
    <dbReference type="NCBI Taxonomy" id="282060"/>
    <lineage>
        <taxon>Bacteria</taxon>
        <taxon>Bacillati</taxon>
        <taxon>Actinomycetota</taxon>
        <taxon>Actinomycetes</taxon>
        <taxon>Micrococcales</taxon>
        <taxon>Ornithinimicrobiaceae</taxon>
        <taxon>Ornithinimicrobium</taxon>
    </lineage>
</organism>
<feature type="region of interest" description="Disordered" evidence="1">
    <location>
        <begin position="1"/>
        <end position="86"/>
    </location>
</feature>
<name>A0ABV5V6K5_9MICO</name>
<dbReference type="RefSeq" id="WP_075958044.1">
    <property type="nucleotide sequence ID" value="NZ_JBHMAX010000035.1"/>
</dbReference>
<sequence length="86" mass="9628">MSGDLEHQRREAREELSSQGAGMGLDDEPTTFEPEEDPEAVEDDDPSRVLPDEERPVGDAESEEERLLPDEERRVPDLAPEVDAPD</sequence>
<feature type="compositionally biased region" description="Basic and acidic residues" evidence="1">
    <location>
        <begin position="65"/>
        <end position="76"/>
    </location>
</feature>
<gene>
    <name evidence="2" type="ORF">ACFFN0_15215</name>
</gene>
<proteinExistence type="predicted"/>